<sequence>MNLTDLAVSGPLLLAALLAIAAGAVSFASPCCLPLVPGYLAYLAGLVGAEPPPVTGDDAGRPVRGRWRVAGAALLFVLGFTVVFTAATMAVLGVSDALLANEELLQRLGGVVTIAMGLVFLGMFSPLQRGMKLRHTPRNGLWGAPLLGAVYGLGWTPCLGPTLAGVIALASGTQVGPTTGRGLLLITAYCLGLGLPFIALALGARWAVHATSWVRRHIRRVQQVGGVLLIAIGVALVTGMWGEVIAWLRGPISGFTVPL</sequence>
<reference evidence="3 4" key="1">
    <citation type="submission" date="2016-10" db="EMBL/GenBank/DDBJ databases">
        <authorList>
            <person name="de Groot N.N."/>
        </authorList>
    </citation>
    <scope>NUCLEOTIDE SEQUENCE [LARGE SCALE GENOMIC DNA]</scope>
    <source>
        <strain evidence="3 4">DSM 44993</strain>
    </source>
</reference>
<feature type="chain" id="PRO_5038903071" evidence="2">
    <location>
        <begin position="22"/>
        <end position="259"/>
    </location>
</feature>
<keyword evidence="1" id="KW-0812">Transmembrane</keyword>
<dbReference type="PANTHER" id="PTHR31272">
    <property type="entry name" value="CYTOCHROME C-TYPE BIOGENESIS PROTEIN HI_1454-RELATED"/>
    <property type="match status" value="1"/>
</dbReference>
<dbReference type="InterPro" id="IPR051790">
    <property type="entry name" value="Cytochrome_c-biogenesis_DsbD"/>
</dbReference>
<protein>
    <submittedName>
        <fullName evidence="3">Cytochrome c-type biogenesis protein</fullName>
    </submittedName>
</protein>
<evidence type="ECO:0000313" key="4">
    <source>
        <dbReference type="Proteomes" id="UP000198582"/>
    </source>
</evidence>
<feature type="transmembrane region" description="Helical" evidence="1">
    <location>
        <begin position="104"/>
        <end position="125"/>
    </location>
</feature>
<dbReference type="OrthoDB" id="9803065at2"/>
<dbReference type="AlphaFoldDB" id="A0A1H8YMF5"/>
<dbReference type="Proteomes" id="UP000198582">
    <property type="component" value="Unassembled WGS sequence"/>
</dbReference>
<evidence type="ECO:0000313" key="3">
    <source>
        <dbReference type="EMBL" id="SEP53339.1"/>
    </source>
</evidence>
<feature type="transmembrane region" description="Helical" evidence="1">
    <location>
        <begin position="67"/>
        <end position="92"/>
    </location>
</feature>
<keyword evidence="4" id="KW-1185">Reference proteome</keyword>
<proteinExistence type="predicted"/>
<dbReference type="RefSeq" id="WP_091627950.1">
    <property type="nucleotide sequence ID" value="NZ_FOEF01000026.1"/>
</dbReference>
<keyword evidence="1" id="KW-1133">Transmembrane helix</keyword>
<feature type="signal peptide" evidence="2">
    <location>
        <begin position="1"/>
        <end position="21"/>
    </location>
</feature>
<accession>A0A1H8YMF5</accession>
<feature type="transmembrane region" description="Helical" evidence="1">
    <location>
        <begin position="146"/>
        <end position="170"/>
    </location>
</feature>
<feature type="transmembrane region" description="Helical" evidence="1">
    <location>
        <begin position="182"/>
        <end position="203"/>
    </location>
</feature>
<keyword evidence="1" id="KW-0472">Membrane</keyword>
<keyword evidence="2" id="KW-0732">Signal</keyword>
<organism evidence="3 4">
    <name type="scientific">Amycolatopsis saalfeldensis</name>
    <dbReference type="NCBI Taxonomy" id="394193"/>
    <lineage>
        <taxon>Bacteria</taxon>
        <taxon>Bacillati</taxon>
        <taxon>Actinomycetota</taxon>
        <taxon>Actinomycetes</taxon>
        <taxon>Pseudonocardiales</taxon>
        <taxon>Pseudonocardiaceae</taxon>
        <taxon>Amycolatopsis</taxon>
    </lineage>
</organism>
<dbReference type="STRING" id="394193.SAMN04489732_12663"/>
<name>A0A1H8YMF5_9PSEU</name>
<dbReference type="EMBL" id="FOEF01000026">
    <property type="protein sequence ID" value="SEP53339.1"/>
    <property type="molecule type" value="Genomic_DNA"/>
</dbReference>
<evidence type="ECO:0000256" key="1">
    <source>
        <dbReference type="SAM" id="Phobius"/>
    </source>
</evidence>
<feature type="transmembrane region" description="Helical" evidence="1">
    <location>
        <begin position="224"/>
        <end position="248"/>
    </location>
</feature>
<dbReference type="PANTHER" id="PTHR31272:SF4">
    <property type="entry name" value="CYTOCHROME C-TYPE BIOGENESIS PROTEIN HI_1454-RELATED"/>
    <property type="match status" value="1"/>
</dbReference>
<evidence type="ECO:0000256" key="2">
    <source>
        <dbReference type="SAM" id="SignalP"/>
    </source>
</evidence>
<gene>
    <name evidence="3" type="ORF">SAMN04489732_12663</name>
</gene>